<dbReference type="SUPFAM" id="SSF51269">
    <property type="entry name" value="AFP III-like domain"/>
    <property type="match status" value="1"/>
</dbReference>
<reference evidence="2 3" key="1">
    <citation type="submission" date="2014-07" db="EMBL/GenBank/DDBJ databases">
        <title>Draft genome of Clostridium celerecrescens 152B isolated from sediments associated with methane hydrate from Krishna Godavari basin.</title>
        <authorList>
            <person name="Honkalas V.S."/>
            <person name="Dabir A.P."/>
            <person name="Arora P."/>
            <person name="Dhakephalkar P.K."/>
        </authorList>
    </citation>
    <scope>NUCLEOTIDE SEQUENCE [LARGE SCALE GENOMIC DNA]</scope>
    <source>
        <strain evidence="2 3">152B</strain>
    </source>
</reference>
<dbReference type="InterPro" id="IPR020007">
    <property type="entry name" value="NeuB/NeuA"/>
</dbReference>
<organism evidence="2 3">
    <name type="scientific">Lacrimispora celerecrescens</name>
    <dbReference type="NCBI Taxonomy" id="29354"/>
    <lineage>
        <taxon>Bacteria</taxon>
        <taxon>Bacillati</taxon>
        <taxon>Bacillota</taxon>
        <taxon>Clostridia</taxon>
        <taxon>Lachnospirales</taxon>
        <taxon>Lachnospiraceae</taxon>
        <taxon>Lacrimispora</taxon>
    </lineage>
</organism>
<evidence type="ECO:0000313" key="2">
    <source>
        <dbReference type="EMBL" id="KEZ90732.1"/>
    </source>
</evidence>
<dbReference type="InterPro" id="IPR006190">
    <property type="entry name" value="SAF_AFP_Neu5Ac"/>
</dbReference>
<dbReference type="GO" id="GO:0016051">
    <property type="term" value="P:carbohydrate biosynthetic process"/>
    <property type="evidence" value="ECO:0007669"/>
    <property type="project" value="InterPro"/>
</dbReference>
<dbReference type="Gene3D" id="3.90.1210.10">
    <property type="entry name" value="Antifreeze-like/N-acetylneuraminic acid synthase C-terminal domain"/>
    <property type="match status" value="1"/>
</dbReference>
<keyword evidence="3" id="KW-1185">Reference proteome</keyword>
<dbReference type="InterPro" id="IPR051690">
    <property type="entry name" value="PseI-like"/>
</dbReference>
<proteinExistence type="predicted"/>
<dbReference type="InterPro" id="IPR057736">
    <property type="entry name" value="SAF_PseI/NeuA/NeuB"/>
</dbReference>
<evidence type="ECO:0000259" key="1">
    <source>
        <dbReference type="PROSITE" id="PS50844"/>
    </source>
</evidence>
<dbReference type="InterPro" id="IPR013132">
    <property type="entry name" value="PseI/NeuA/B-like_N"/>
</dbReference>
<dbReference type="EMBL" id="JPME01000010">
    <property type="protein sequence ID" value="KEZ90732.1"/>
    <property type="molecule type" value="Genomic_DNA"/>
</dbReference>
<dbReference type="PANTHER" id="PTHR42966:SF1">
    <property type="entry name" value="SIALIC ACID SYNTHASE"/>
    <property type="match status" value="1"/>
</dbReference>
<dbReference type="SUPFAM" id="SSF51569">
    <property type="entry name" value="Aldolase"/>
    <property type="match status" value="1"/>
</dbReference>
<dbReference type="GO" id="GO:0047444">
    <property type="term" value="F:N-acylneuraminate-9-phosphate synthase activity"/>
    <property type="evidence" value="ECO:0007669"/>
    <property type="project" value="TreeGrafter"/>
</dbReference>
<dbReference type="InterPro" id="IPR036732">
    <property type="entry name" value="AFP_Neu5c_C_sf"/>
</dbReference>
<dbReference type="RefSeq" id="WP_038279999.1">
    <property type="nucleotide sequence ID" value="NZ_JPME01000010.1"/>
</dbReference>
<dbReference type="InterPro" id="IPR013785">
    <property type="entry name" value="Aldolase_TIM"/>
</dbReference>
<dbReference type="Pfam" id="PF03102">
    <property type="entry name" value="NeuB"/>
    <property type="match status" value="1"/>
</dbReference>
<name>A0A084JP48_9FIRM</name>
<evidence type="ECO:0000313" key="3">
    <source>
        <dbReference type="Proteomes" id="UP000028525"/>
    </source>
</evidence>
<dbReference type="PANTHER" id="PTHR42966">
    <property type="entry name" value="N-ACETYLNEURAMINATE SYNTHASE"/>
    <property type="match status" value="1"/>
</dbReference>
<dbReference type="AlphaFoldDB" id="A0A084JP48"/>
<dbReference type="Gene3D" id="3.20.20.70">
    <property type="entry name" value="Aldolase class I"/>
    <property type="match status" value="1"/>
</dbReference>
<accession>A0A084JP48</accession>
<dbReference type="OrthoDB" id="9814210at2"/>
<feature type="domain" description="AFP-like" evidence="1">
    <location>
        <begin position="279"/>
        <end position="331"/>
    </location>
</feature>
<dbReference type="Proteomes" id="UP000028525">
    <property type="component" value="Unassembled WGS sequence"/>
</dbReference>
<dbReference type="STRING" id="29354.IO98_08340"/>
<dbReference type="CDD" id="cd11615">
    <property type="entry name" value="SAF_NeuB_like"/>
    <property type="match status" value="1"/>
</dbReference>
<protein>
    <recommendedName>
        <fullName evidence="1">AFP-like domain-containing protein</fullName>
    </recommendedName>
</protein>
<dbReference type="PROSITE" id="PS50844">
    <property type="entry name" value="AFP_LIKE"/>
    <property type="match status" value="1"/>
</dbReference>
<comment type="caution">
    <text evidence="2">The sequence shown here is derived from an EMBL/GenBank/DDBJ whole genome shotgun (WGS) entry which is preliminary data.</text>
</comment>
<sequence length="331" mass="36931">MSNVMIIAEAGVNHNGDLSIAKQLVDAASVIGADAIKFQTFRAKHLAVPDARKADYQIENTGQTMSQYEMLKSLELSWQEFEELFQYCSFRRIRFLSSPFDEESLLFLDRLGVDLIKIPSGEITNYSYLKKIASLKKQVILSTGMSTEEEVGEALEILEEGGQEITLLHCSSSYPTPMEDVNLNAMNALKLKFHKRVGYSDHTPGIEVAIAATALGACVIEKHMTLDKTMPGPDHKASLEPDEFQQMVDSIRKIEVALGDGVKKPTQAEQKNSDYVRKYLVASREIKKGEAFTLQNLCAKRSAYGISPMKIPSLLGTVAQRDYLKDERIDQ</sequence>
<dbReference type="NCBIfam" id="TIGR03569">
    <property type="entry name" value="NeuB_NnaB"/>
    <property type="match status" value="1"/>
</dbReference>
<gene>
    <name evidence="2" type="ORF">IO98_08340</name>
</gene>